<reference evidence="1" key="1">
    <citation type="submission" date="2023-06" db="EMBL/GenBank/DDBJ databases">
        <title>Genome-scale phylogeny and comparative genomics of the fungal order Sordariales.</title>
        <authorList>
            <consortium name="Lawrence Berkeley National Laboratory"/>
            <person name="Hensen N."/>
            <person name="Bonometti L."/>
            <person name="Westerberg I."/>
            <person name="Brannstrom I.O."/>
            <person name="Guillou S."/>
            <person name="Cros-Aarteil S."/>
            <person name="Calhoun S."/>
            <person name="Haridas S."/>
            <person name="Kuo A."/>
            <person name="Mondo S."/>
            <person name="Pangilinan J."/>
            <person name="Riley R."/>
            <person name="Labutti K."/>
            <person name="Andreopoulos B."/>
            <person name="Lipzen A."/>
            <person name="Chen C."/>
            <person name="Yanf M."/>
            <person name="Daum C."/>
            <person name="Ng V."/>
            <person name="Clum A."/>
            <person name="Steindorff A."/>
            <person name="Ohm R."/>
            <person name="Martin F."/>
            <person name="Silar P."/>
            <person name="Natvig D."/>
            <person name="Lalanne C."/>
            <person name="Gautier V."/>
            <person name="Ament-Velasquez S.L."/>
            <person name="Kruys A."/>
            <person name="Hutchinson M.I."/>
            <person name="Powell A.J."/>
            <person name="Barry K."/>
            <person name="Miller A.N."/>
            <person name="Grigoriev I.V."/>
            <person name="Debuchy R."/>
            <person name="Gladieux P."/>
            <person name="Thoren M.H."/>
            <person name="Johannesson H."/>
        </authorList>
    </citation>
    <scope>NUCLEOTIDE SEQUENCE</scope>
    <source>
        <strain evidence="1">CBS 540.89</strain>
    </source>
</reference>
<evidence type="ECO:0000313" key="1">
    <source>
        <dbReference type="EMBL" id="KAK0723742.1"/>
    </source>
</evidence>
<name>A0AA40E3J4_9PEZI</name>
<comment type="caution">
    <text evidence="1">The sequence shown here is derived from an EMBL/GenBank/DDBJ whole genome shotgun (WGS) entry which is preliminary data.</text>
</comment>
<protein>
    <submittedName>
        <fullName evidence="1">Sporulation minus regulator 1</fullName>
    </submittedName>
</protein>
<dbReference type="Proteomes" id="UP001172159">
    <property type="component" value="Unassembled WGS sequence"/>
</dbReference>
<gene>
    <name evidence="1" type="ORF">B0T21DRAFT_414112</name>
</gene>
<organism evidence="1 2">
    <name type="scientific">Apiosordaria backusii</name>
    <dbReference type="NCBI Taxonomy" id="314023"/>
    <lineage>
        <taxon>Eukaryota</taxon>
        <taxon>Fungi</taxon>
        <taxon>Dikarya</taxon>
        <taxon>Ascomycota</taxon>
        <taxon>Pezizomycotina</taxon>
        <taxon>Sordariomycetes</taxon>
        <taxon>Sordariomycetidae</taxon>
        <taxon>Sordariales</taxon>
        <taxon>Lasiosphaeriaceae</taxon>
        <taxon>Apiosordaria</taxon>
    </lineage>
</organism>
<dbReference type="AlphaFoldDB" id="A0AA40E3J4"/>
<keyword evidence="2" id="KW-1185">Reference proteome</keyword>
<evidence type="ECO:0000313" key="2">
    <source>
        <dbReference type="Proteomes" id="UP001172159"/>
    </source>
</evidence>
<sequence length="356" mass="40974">MEHQQLAQVTLRMQSTMVRTALRKEIQQFEKSFDEIIQQTGVFLATTEQHFMSPSLVVTDEDLLIRHLCGFLVSKLSIEGFLAFHQQTIQRTSGGDTSLAKQVKAATVFVQELLVTLICHKEAADYPGKHLGMMGDQEVKYFGGTIFHLNPHIGPDDELPEIDDVYEDIDELTNYYHAEKLSHPLRQLPGTPWHKFFGNFPETRVHDAPETSLFRENPRHEDLTLSIPGTILFLIPEFRREYKRFRELLEEHSQLSLPLLLDEARKENLKIVQRRLSHIHEGHIECGNFEPLCREHTDMIPRPEYDLDGNRKFEMQNLTVNTPELIGDSLPDGRIAHLPIQLEGVPAHFVTGDEDE</sequence>
<dbReference type="InterPro" id="IPR031472">
    <property type="entry name" value="MAT1-1-2/MatA-2/Smr1"/>
</dbReference>
<dbReference type="EMBL" id="JAUKTV010000011">
    <property type="protein sequence ID" value="KAK0723742.1"/>
    <property type="molecule type" value="Genomic_DNA"/>
</dbReference>
<proteinExistence type="predicted"/>
<dbReference type="Pfam" id="PF17043">
    <property type="entry name" value="MAT1-1-2"/>
    <property type="match status" value="1"/>
</dbReference>
<accession>A0AA40E3J4</accession>